<protein>
    <submittedName>
        <fullName evidence="2">Uncharacterized protein</fullName>
    </submittedName>
</protein>
<organism evidence="2 3">
    <name type="scientific">Plakobranchus ocellatus</name>
    <dbReference type="NCBI Taxonomy" id="259542"/>
    <lineage>
        <taxon>Eukaryota</taxon>
        <taxon>Metazoa</taxon>
        <taxon>Spiralia</taxon>
        <taxon>Lophotrochozoa</taxon>
        <taxon>Mollusca</taxon>
        <taxon>Gastropoda</taxon>
        <taxon>Heterobranchia</taxon>
        <taxon>Euthyneura</taxon>
        <taxon>Panpulmonata</taxon>
        <taxon>Sacoglossa</taxon>
        <taxon>Placobranchoidea</taxon>
        <taxon>Plakobranchidae</taxon>
        <taxon>Plakobranchus</taxon>
    </lineage>
</organism>
<evidence type="ECO:0000313" key="2">
    <source>
        <dbReference type="EMBL" id="GFO34157.1"/>
    </source>
</evidence>
<dbReference type="EMBL" id="BLXT01006878">
    <property type="protein sequence ID" value="GFO34157.1"/>
    <property type="molecule type" value="Genomic_DNA"/>
</dbReference>
<evidence type="ECO:0000313" key="3">
    <source>
        <dbReference type="Proteomes" id="UP000735302"/>
    </source>
</evidence>
<reference evidence="2 3" key="1">
    <citation type="journal article" date="2021" name="Elife">
        <title>Chloroplast acquisition without the gene transfer in kleptoplastic sea slugs, Plakobranchus ocellatus.</title>
        <authorList>
            <person name="Maeda T."/>
            <person name="Takahashi S."/>
            <person name="Yoshida T."/>
            <person name="Shimamura S."/>
            <person name="Takaki Y."/>
            <person name="Nagai Y."/>
            <person name="Toyoda A."/>
            <person name="Suzuki Y."/>
            <person name="Arimoto A."/>
            <person name="Ishii H."/>
            <person name="Satoh N."/>
            <person name="Nishiyama T."/>
            <person name="Hasebe M."/>
            <person name="Maruyama T."/>
            <person name="Minagawa J."/>
            <person name="Obokata J."/>
            <person name="Shigenobu S."/>
        </authorList>
    </citation>
    <scope>NUCLEOTIDE SEQUENCE [LARGE SCALE GENOMIC DNA]</scope>
</reference>
<evidence type="ECO:0000256" key="1">
    <source>
        <dbReference type="SAM" id="MobiDB-lite"/>
    </source>
</evidence>
<feature type="compositionally biased region" description="Basic and acidic residues" evidence="1">
    <location>
        <begin position="63"/>
        <end position="75"/>
    </location>
</feature>
<feature type="compositionally biased region" description="Acidic residues" evidence="1">
    <location>
        <begin position="84"/>
        <end position="93"/>
    </location>
</feature>
<feature type="region of interest" description="Disordered" evidence="1">
    <location>
        <begin position="54"/>
        <end position="93"/>
    </location>
</feature>
<comment type="caution">
    <text evidence="2">The sequence shown here is derived from an EMBL/GenBank/DDBJ whole genome shotgun (WGS) entry which is preliminary data.</text>
</comment>
<accession>A0AAV4CQK1</accession>
<proteinExistence type="predicted"/>
<dbReference type="AlphaFoldDB" id="A0AAV4CQK1"/>
<sequence>MSKNYQYTRPVRRTVNAFKYLRKLNDTKRVSSPKPVFNQHHISTLRPVLNKVISGQGAGGGARTRDRRVPADLRVDSLTPTPPENEEEERWNN</sequence>
<gene>
    <name evidence="2" type="ORF">PoB_006066200</name>
</gene>
<name>A0AAV4CQK1_9GAST</name>
<dbReference type="Proteomes" id="UP000735302">
    <property type="component" value="Unassembled WGS sequence"/>
</dbReference>
<keyword evidence="3" id="KW-1185">Reference proteome</keyword>